<comment type="function">
    <text evidence="1">Involved in the biosynthesis of the siderophore enterobactin (enterochelin), which is a macrocyclic trimeric lactone of N-(2,3-dihydroxybenzoyl)-serine. The serine trilactone serves as a scaffolding for the three catechol functionalities that provide hexadentate coordination for the tightly ligated iron(2+) atoms. Plays an essential role in the assembly of the enterobactin by catalyzing the transfer of the 4'-phosphopantetheine (Ppant) moiety from coenzyme A to the apo-domains of both EntB (ArCP domain) and EntF (PCP domain) to yield their holo-forms which make them competent for the activation of 2,3-dihydroxybenzoate (DHB) and L-serine, respectively.</text>
</comment>
<dbReference type="InterPro" id="IPR041354">
    <property type="entry name" value="4PPT_N"/>
</dbReference>
<comment type="pathway">
    <text evidence="2">Siderophore biosynthesis; enterobactin biosynthesis.</text>
</comment>
<evidence type="ECO:0000256" key="7">
    <source>
        <dbReference type="ARBA" id="ARBA00023191"/>
    </source>
</evidence>
<dbReference type="Gene3D" id="3.90.470.20">
    <property type="entry name" value="4'-phosphopantetheinyl transferase domain"/>
    <property type="match status" value="1"/>
</dbReference>
<evidence type="ECO:0000256" key="1">
    <source>
        <dbReference type="ARBA" id="ARBA00003937"/>
    </source>
</evidence>
<comment type="catalytic activity">
    <reaction evidence="11">
        <text>apo-[peptidyl-carrier protein] + CoA = holo-[peptidyl-carrier protein] + adenosine 3',5'-bisphosphate + H(+)</text>
        <dbReference type="Rhea" id="RHEA:46228"/>
        <dbReference type="Rhea" id="RHEA-COMP:11479"/>
        <dbReference type="Rhea" id="RHEA-COMP:11480"/>
        <dbReference type="ChEBI" id="CHEBI:15378"/>
        <dbReference type="ChEBI" id="CHEBI:29999"/>
        <dbReference type="ChEBI" id="CHEBI:57287"/>
        <dbReference type="ChEBI" id="CHEBI:58343"/>
        <dbReference type="ChEBI" id="CHEBI:64479"/>
    </reaction>
</comment>
<feature type="domain" description="4'-phosphopantetheinyl transferase" evidence="14">
    <location>
        <begin position="75"/>
        <end position="151"/>
    </location>
</feature>
<feature type="binding site" evidence="12">
    <location>
        <position position="125"/>
    </location>
    <ligand>
        <name>CoA</name>
        <dbReference type="ChEBI" id="CHEBI:57287"/>
    </ligand>
</feature>
<comment type="cofactor">
    <cofactor evidence="13">
        <name>Mg(2+)</name>
        <dbReference type="ChEBI" id="CHEBI:18420"/>
    </cofactor>
</comment>
<keyword evidence="17" id="KW-1185">Reference proteome</keyword>
<proteinExistence type="inferred from homology"/>
<dbReference type="EMBL" id="MASR01000001">
    <property type="protein sequence ID" value="OFE12337.1"/>
    <property type="molecule type" value="Genomic_DNA"/>
</dbReference>
<dbReference type="InterPro" id="IPR003542">
    <property type="entry name" value="Enbac_synth_compD-like"/>
</dbReference>
<dbReference type="GO" id="GO:0009239">
    <property type="term" value="P:enterobactin biosynthetic process"/>
    <property type="evidence" value="ECO:0007669"/>
    <property type="project" value="UniProtKB-UniPathway"/>
</dbReference>
<comment type="similarity">
    <text evidence="3">Belongs to the P-Pant transferase superfamily. EntD family.</text>
</comment>
<dbReference type="Pfam" id="PF17837">
    <property type="entry name" value="4PPT_N"/>
    <property type="match status" value="1"/>
</dbReference>
<evidence type="ECO:0000256" key="10">
    <source>
        <dbReference type="ARBA" id="ARBA00049176"/>
    </source>
</evidence>
<dbReference type="PANTHER" id="PTHR38096:SF1">
    <property type="entry name" value="ENTEROBACTIN SYNTHASE COMPONENT D"/>
    <property type="match status" value="1"/>
</dbReference>
<feature type="binding site" evidence="12">
    <location>
        <position position="129"/>
    </location>
    <ligand>
        <name>CoA</name>
        <dbReference type="ChEBI" id="CHEBI:57287"/>
    </ligand>
</feature>
<keyword evidence="6" id="KW-0808">Transferase</keyword>
<evidence type="ECO:0000256" key="5">
    <source>
        <dbReference type="ARBA" id="ARBA00019087"/>
    </source>
</evidence>
<dbReference type="STRING" id="1524254.PHACT_03625"/>
<evidence type="ECO:0000256" key="2">
    <source>
        <dbReference type="ARBA" id="ARBA00004993"/>
    </source>
</evidence>
<feature type="binding site" evidence="12">
    <location>
        <position position="12"/>
    </location>
    <ligand>
        <name>CoA</name>
        <dbReference type="ChEBI" id="CHEBI:57287"/>
    </ligand>
</feature>
<evidence type="ECO:0000259" key="14">
    <source>
        <dbReference type="Pfam" id="PF01648"/>
    </source>
</evidence>
<keyword evidence="13" id="KW-0460">Magnesium</keyword>
<dbReference type="GO" id="GO:0000287">
    <property type="term" value="F:magnesium ion binding"/>
    <property type="evidence" value="ECO:0007669"/>
    <property type="project" value="InterPro"/>
</dbReference>
<dbReference type="InterPro" id="IPR037143">
    <property type="entry name" value="4-PPantetheinyl_Trfase_dom_sf"/>
</dbReference>
<reference evidence="16" key="1">
    <citation type="submission" date="2016-07" db="EMBL/GenBank/DDBJ databases">
        <authorList>
            <person name="Cheng H."/>
            <person name="Wu Y.-H."/>
            <person name="Xu L."/>
            <person name="Xu X.-W."/>
        </authorList>
    </citation>
    <scope>NUCLEOTIDE SEQUENCE</scope>
    <source>
        <strain evidence="16">KCTC 42131</strain>
    </source>
</reference>
<evidence type="ECO:0000256" key="12">
    <source>
        <dbReference type="PIRSR" id="PIRSR603542-1"/>
    </source>
</evidence>
<evidence type="ECO:0000256" key="9">
    <source>
        <dbReference type="ARBA" id="ARBA00031996"/>
    </source>
</evidence>
<dbReference type="Proteomes" id="UP000175669">
    <property type="component" value="Unassembled WGS sequence"/>
</dbReference>
<dbReference type="InterPro" id="IPR008278">
    <property type="entry name" value="4-PPantetheinyl_Trfase_dom"/>
</dbReference>
<feature type="binding site" evidence="13">
    <location>
        <position position="79"/>
    </location>
    <ligand>
        <name>Mg(2+)</name>
        <dbReference type="ChEBI" id="CHEBI:18420"/>
    </ligand>
</feature>
<protein>
    <recommendedName>
        <fullName evidence="5">Enterobactin synthase component D</fullName>
    </recommendedName>
    <alternativeName>
        <fullName evidence="8">4'-phosphopantetheinyl transferase EntD</fullName>
    </alternativeName>
    <alternativeName>
        <fullName evidence="9">Enterochelin synthase D</fullName>
    </alternativeName>
</protein>
<feature type="binding site" evidence="12">
    <location>
        <begin position="57"/>
        <end position="58"/>
    </location>
    <ligand>
        <name>CoA</name>
        <dbReference type="ChEBI" id="CHEBI:57287"/>
    </ligand>
</feature>
<evidence type="ECO:0000259" key="15">
    <source>
        <dbReference type="Pfam" id="PF17837"/>
    </source>
</evidence>
<dbReference type="PRINTS" id="PR01399">
    <property type="entry name" value="ENTSNTHTASED"/>
</dbReference>
<feature type="binding site" evidence="12">
    <location>
        <position position="79"/>
    </location>
    <ligand>
        <name>CoA</name>
        <dbReference type="ChEBI" id="CHEBI:57287"/>
    </ligand>
</feature>
<feature type="domain" description="4'-phosphopantetheinyl transferase N-terminal" evidence="15">
    <location>
        <begin position="5"/>
        <end position="68"/>
    </location>
</feature>
<evidence type="ECO:0000313" key="17">
    <source>
        <dbReference type="Proteomes" id="UP000175669"/>
    </source>
</evidence>
<evidence type="ECO:0000256" key="8">
    <source>
        <dbReference type="ARBA" id="ARBA00029894"/>
    </source>
</evidence>
<keyword evidence="13" id="KW-0479">Metal-binding</keyword>
<feature type="binding site" evidence="13">
    <location>
        <position position="81"/>
    </location>
    <ligand>
        <name>Mg(2+)</name>
        <dbReference type="ChEBI" id="CHEBI:18420"/>
    </ligand>
</feature>
<dbReference type="Pfam" id="PF01648">
    <property type="entry name" value="ACPS"/>
    <property type="match status" value="1"/>
</dbReference>
<dbReference type="GO" id="GO:0008897">
    <property type="term" value="F:holo-[acyl-carrier-protein] synthase activity"/>
    <property type="evidence" value="ECO:0007669"/>
    <property type="project" value="InterPro"/>
</dbReference>
<dbReference type="AlphaFoldDB" id="A0A1E8CJ99"/>
<accession>A0A1E8CJ99</accession>
<evidence type="ECO:0000256" key="13">
    <source>
        <dbReference type="PIRSR" id="PIRSR603542-2"/>
    </source>
</evidence>
<evidence type="ECO:0000256" key="3">
    <source>
        <dbReference type="ARBA" id="ARBA00008342"/>
    </source>
</evidence>
<evidence type="ECO:0000256" key="6">
    <source>
        <dbReference type="ARBA" id="ARBA00022679"/>
    </source>
</evidence>
<sequence>MPASLHKAVQKRKAEFIAGRYCAREALMQLGNNPANTVGIGANREPTWPQGLVGSITHTHDYAAAVVAYHDAVRAVGIDSETWIGRASAANVRQQVLTSHERNAGCQQSFESSSHYLTLVFSAKESLFKCLFPLVNRFFDFHAAIITPDVPGSHKNGAFEFELTEDLGAGFHRGYRGRGRYTFSTSCVHTAIILTR</sequence>
<dbReference type="UniPathway" id="UPA00017"/>
<gene>
    <name evidence="16" type="ORF">PHACT_03625</name>
</gene>
<name>A0A1E8CJ99_9GAMM</name>
<comment type="catalytic activity">
    <reaction evidence="10">
        <text>apo-[aryl-carrier protein] + CoA = holo-[aryl-carrier protein] + adenosine 3',5'-bisphosphate + H(+)</text>
        <dbReference type="Rhea" id="RHEA:48404"/>
        <dbReference type="Rhea" id="RHEA-COMP:15903"/>
        <dbReference type="Rhea" id="RHEA-COMP:17557"/>
        <dbReference type="ChEBI" id="CHEBI:15378"/>
        <dbReference type="ChEBI" id="CHEBI:29999"/>
        <dbReference type="ChEBI" id="CHEBI:57287"/>
        <dbReference type="ChEBI" id="CHEBI:58343"/>
        <dbReference type="ChEBI" id="CHEBI:64479"/>
    </reaction>
</comment>
<evidence type="ECO:0000256" key="11">
    <source>
        <dbReference type="ARBA" id="ARBA00049191"/>
    </source>
</evidence>
<comment type="subunit">
    <text evidence="4">EntB, EntD, EntE, and EntF form a multienzyme complex called enterobactin synthase.</text>
</comment>
<feature type="binding site" evidence="12">
    <location>
        <position position="20"/>
    </location>
    <ligand>
        <name>CoA</name>
        <dbReference type="ChEBI" id="CHEBI:57287"/>
    </ligand>
</feature>
<keyword evidence="7" id="KW-0259">Enterobactin biosynthesis</keyword>
<evidence type="ECO:0000256" key="4">
    <source>
        <dbReference type="ARBA" id="ARBA00011503"/>
    </source>
</evidence>
<evidence type="ECO:0000313" key="16">
    <source>
        <dbReference type="EMBL" id="OFE12337.1"/>
    </source>
</evidence>
<comment type="caution">
    <text evidence="16">The sequence shown here is derived from an EMBL/GenBank/DDBJ whole genome shotgun (WGS) entry which is preliminary data.</text>
</comment>
<dbReference type="PANTHER" id="PTHR38096">
    <property type="entry name" value="ENTEROBACTIN SYNTHASE COMPONENT D"/>
    <property type="match status" value="1"/>
</dbReference>
<organism evidence="16 17">
    <name type="scientific">Pseudohongiella acticola</name>
    <dbReference type="NCBI Taxonomy" id="1524254"/>
    <lineage>
        <taxon>Bacteria</taxon>
        <taxon>Pseudomonadati</taxon>
        <taxon>Pseudomonadota</taxon>
        <taxon>Gammaproteobacteria</taxon>
        <taxon>Pseudomonadales</taxon>
        <taxon>Pseudohongiellaceae</taxon>
        <taxon>Pseudohongiella</taxon>
    </lineage>
</organism>
<dbReference type="SUPFAM" id="SSF56214">
    <property type="entry name" value="4'-phosphopantetheinyl transferase"/>
    <property type="match status" value="1"/>
</dbReference>
<dbReference type="GO" id="GO:0005886">
    <property type="term" value="C:plasma membrane"/>
    <property type="evidence" value="ECO:0007669"/>
    <property type="project" value="TreeGrafter"/>
</dbReference>
<dbReference type="GO" id="GO:0009366">
    <property type="term" value="C:enterobactin synthetase complex"/>
    <property type="evidence" value="ECO:0007669"/>
    <property type="project" value="InterPro"/>
</dbReference>